<name>A0A9W6GUF7_9HYPH</name>
<keyword evidence="3" id="KW-1185">Reference proteome</keyword>
<gene>
    <name evidence="2" type="ORF">LMG27198_23050</name>
</gene>
<accession>A0A9W6GUF7</accession>
<reference evidence="2" key="1">
    <citation type="journal article" date="2023" name="Int. J. Syst. Evol. Microbiol.">
        <title>Methylocystis iwaonis sp. nov., a type II methane-oxidizing bacterium from surface soil of a rice paddy field in Japan, and emended description of the genus Methylocystis (ex Whittenbury et al. 1970) Bowman et al. 1993.</title>
        <authorList>
            <person name="Kaise H."/>
            <person name="Sawadogo J.B."/>
            <person name="Alam M.S."/>
            <person name="Ueno C."/>
            <person name="Dianou D."/>
            <person name="Shinjo R."/>
            <person name="Asakawa S."/>
        </authorList>
    </citation>
    <scope>NUCLEOTIDE SEQUENCE</scope>
    <source>
        <strain evidence="2">LMG27198</strain>
    </source>
</reference>
<evidence type="ECO:0000256" key="1">
    <source>
        <dbReference type="SAM" id="MobiDB-lite"/>
    </source>
</evidence>
<comment type="caution">
    <text evidence="2">The sequence shown here is derived from an EMBL/GenBank/DDBJ whole genome shotgun (WGS) entry which is preliminary data.</text>
</comment>
<protein>
    <submittedName>
        <fullName evidence="2">Uncharacterized protein</fullName>
    </submittedName>
</protein>
<dbReference type="Proteomes" id="UP001144323">
    <property type="component" value="Unassembled WGS sequence"/>
</dbReference>
<feature type="compositionally biased region" description="Basic and acidic residues" evidence="1">
    <location>
        <begin position="59"/>
        <end position="68"/>
    </location>
</feature>
<sequence>MRCDVTGVTRAKLPASQAELRASQGSAREACAEKREAPVIARIGARKTGACDKAPVTRRMPDRSRSGDGAEGQISCDDHPAAEADERFDPPPPTGIDASGPSLQTSLA</sequence>
<evidence type="ECO:0000313" key="3">
    <source>
        <dbReference type="Proteomes" id="UP001144323"/>
    </source>
</evidence>
<evidence type="ECO:0000313" key="2">
    <source>
        <dbReference type="EMBL" id="GLI93313.1"/>
    </source>
</evidence>
<dbReference type="EMBL" id="BSEC01000001">
    <property type="protein sequence ID" value="GLI93313.1"/>
    <property type="molecule type" value="Genomic_DNA"/>
</dbReference>
<organism evidence="2 3">
    <name type="scientific">Methylocystis echinoides</name>
    <dbReference type="NCBI Taxonomy" id="29468"/>
    <lineage>
        <taxon>Bacteria</taxon>
        <taxon>Pseudomonadati</taxon>
        <taxon>Pseudomonadota</taxon>
        <taxon>Alphaproteobacteria</taxon>
        <taxon>Hyphomicrobiales</taxon>
        <taxon>Methylocystaceae</taxon>
        <taxon>Methylocystis</taxon>
    </lineage>
</organism>
<feature type="compositionally biased region" description="Basic and acidic residues" evidence="1">
    <location>
        <begin position="76"/>
        <end position="89"/>
    </location>
</feature>
<dbReference type="AlphaFoldDB" id="A0A9W6GUF7"/>
<proteinExistence type="predicted"/>
<feature type="region of interest" description="Disordered" evidence="1">
    <location>
        <begin position="47"/>
        <end position="108"/>
    </location>
</feature>
<dbReference type="RefSeq" id="WP_281803037.1">
    <property type="nucleotide sequence ID" value="NZ_BSEC01000001.1"/>
</dbReference>